<sequence length="1536" mass="171017">MCLLSSSHGQSIYFSGEVQAKQSGGGGMAASATPALALCGDPNRRRGDHHKHQHHLFFFYFDRSPPPLQSSLLLCPPLKISLITKEHAHALLSFTASLPSSSSVSSFASTGRTPMAAESSMIATLEEERQAARVERLWQQFFSDPSQWWDKRFDKGNPQAPDFKHKTTKKALWINDRFSPSWLQAKLATLTQQPPQQLSSSSSLSTSRISSSQASRTWEEFFSDPSQWWDNRSDDKRNSRFPDFKHKTTKKALWIDNRSNPPWVHARLAMLQCRIVKMEQLWQEFFSDQSQWWDNRFIKKSSKHPDFKHKNTNEGLWIDDWLNPPWVKAKMATLLLGQIQSDGGLRTRVPDSFGYGNNVSKLCQVGRLKEALHMVELMVQQNTQPPINAYVGLLKGCARRKALAEGKQVHALIVRSGLDSDIFLGNMLVDMYAKCCSVLDARKVFNTMPEHNLFSWTAIISAYAYHGEGEEAINLFKQMQQKGIAPDKVVFLIVLKACVRIASLEQGKQLHSHIIKSGFESDVYVGCALVDMYAKCGDIEYAQQVFNHIHERNVVSWNALIAGYAQHGLGKEALALYKEMKEEDVQPDHVTFVVLVKACASIAALEEGMQLHSEIIKSGFDSNVIVSSALVDMYAKCGCIEDAREVFNNMHERDVVSWNAMIAGYAQHGLGKEALALYDQMKLRGVEPDNVTYIVLLKACASIAALEEGRQLHTYIIKSDFQFDVIVSSALVNMYAKCDCIQDAREVFNNMKERDVGSWNVMIAGYAQQGLGKEALALYEQMKQKGVQPENITYVVLLNACARIGALEHGKQLHSDIIKSGSESDIVIGNTLVDMYSKCGCIEDAGEVFMKMRERNVVSWTAMITGYVHQGLGKKALYLYEQMKQENVQPDDVTYVVLLNACASMAALEQGKQLHSDIIRSGFESDIAVGNALVDMYAKCGSIEHSRAVFNSMRERNVVSWNGMIAGYAQHSLEKEALALYKQMIQEGVQTNNFTFVLLLKACASIAALEHGKQLHAQIIKSGFASDVIVGSALVDMYAKCGCLEDAREVFDNIIERDLGLWNAVIAGYVQQGLQKEALALYEQMKQEGVQPDNATYVVLLKACARIGALERSKQLHCDIIRSGFESDVIVGTTLVDMYAKCGCIEDARNVFIKIDKRDVVSWTAMIAGYAQQGLGMEALGLYEQMKHEGMQPDNVTYVALLNACASSAALEQGKQLHSDIIRSGFESDVTVGNTLVNMYAKCGSIEHAREVFNNMHERNVASWNAMIAGYAQRGFGKEAFTLYEQMKQEGVLTNDVVFVVLIKACASIAALEQGKQLHSDIIKTGFESNVYVNSALVDMYAKCGCIEDAREVFDNMRERDVVSWNGMIAGYAQQGLGQEALTLLEQMQREGTKPNEATYASVLSACSHCGLVDEGRHLFDSMCKDHGLTPTVDHYACMVDLLGRAGCLADAETLINEMPIQPDPVVWMTLLGAARNHGHVDIGRRAFDSVLKLEPENAAAHVLLSNIYAAAGRKDEVPQIRNEGWHEKKAWMQLD</sequence>
<name>A0ACC2CHK0_DIPCM</name>
<protein>
    <submittedName>
        <fullName evidence="1">Uncharacterized protein</fullName>
    </submittedName>
</protein>
<accession>A0ACC2CHK0</accession>
<reference evidence="2" key="1">
    <citation type="journal article" date="2024" name="Proc. Natl. Acad. Sci. U.S.A.">
        <title>Extraordinary preservation of gene collinearity over three hundred million years revealed in homosporous lycophytes.</title>
        <authorList>
            <person name="Li C."/>
            <person name="Wickell D."/>
            <person name="Kuo L.Y."/>
            <person name="Chen X."/>
            <person name="Nie B."/>
            <person name="Liao X."/>
            <person name="Peng D."/>
            <person name="Ji J."/>
            <person name="Jenkins J."/>
            <person name="Williams M."/>
            <person name="Shu S."/>
            <person name="Plott C."/>
            <person name="Barry K."/>
            <person name="Rajasekar S."/>
            <person name="Grimwood J."/>
            <person name="Han X."/>
            <person name="Sun S."/>
            <person name="Hou Z."/>
            <person name="He W."/>
            <person name="Dai G."/>
            <person name="Sun C."/>
            <person name="Schmutz J."/>
            <person name="Leebens-Mack J.H."/>
            <person name="Li F.W."/>
            <person name="Wang L."/>
        </authorList>
    </citation>
    <scope>NUCLEOTIDE SEQUENCE [LARGE SCALE GENOMIC DNA]</scope>
    <source>
        <strain evidence="2">cv. PW_Plant_1</strain>
    </source>
</reference>
<comment type="caution">
    <text evidence="1">The sequence shown here is derived from an EMBL/GenBank/DDBJ whole genome shotgun (WGS) entry which is preliminary data.</text>
</comment>
<dbReference type="Proteomes" id="UP001162992">
    <property type="component" value="Chromosome 10"/>
</dbReference>
<organism evidence="1 2">
    <name type="scientific">Diphasiastrum complanatum</name>
    <name type="common">Issler's clubmoss</name>
    <name type="synonym">Lycopodium complanatum</name>
    <dbReference type="NCBI Taxonomy" id="34168"/>
    <lineage>
        <taxon>Eukaryota</taxon>
        <taxon>Viridiplantae</taxon>
        <taxon>Streptophyta</taxon>
        <taxon>Embryophyta</taxon>
        <taxon>Tracheophyta</taxon>
        <taxon>Lycopodiopsida</taxon>
        <taxon>Lycopodiales</taxon>
        <taxon>Lycopodiaceae</taxon>
        <taxon>Lycopodioideae</taxon>
        <taxon>Diphasiastrum</taxon>
    </lineage>
</organism>
<proteinExistence type="predicted"/>
<keyword evidence="2" id="KW-1185">Reference proteome</keyword>
<gene>
    <name evidence="1" type="ORF">O6H91_10G061300</name>
</gene>
<evidence type="ECO:0000313" key="2">
    <source>
        <dbReference type="Proteomes" id="UP001162992"/>
    </source>
</evidence>
<evidence type="ECO:0000313" key="1">
    <source>
        <dbReference type="EMBL" id="KAJ7541474.1"/>
    </source>
</evidence>
<dbReference type="EMBL" id="CM055101">
    <property type="protein sequence ID" value="KAJ7541474.1"/>
    <property type="molecule type" value="Genomic_DNA"/>
</dbReference>